<organism evidence="1 2">
    <name type="scientific">Paracidovorax citrulli</name>
    <name type="common">Acidovorax citrulli</name>
    <dbReference type="NCBI Taxonomy" id="80869"/>
    <lineage>
        <taxon>Bacteria</taxon>
        <taxon>Pseudomonadati</taxon>
        <taxon>Pseudomonadota</taxon>
        <taxon>Betaproteobacteria</taxon>
        <taxon>Burkholderiales</taxon>
        <taxon>Comamonadaceae</taxon>
        <taxon>Paracidovorax</taxon>
    </lineage>
</organism>
<dbReference type="RefSeq" id="WP_011796003.1">
    <property type="nucleotide sequence ID" value="NZ_CP023687.1"/>
</dbReference>
<dbReference type="EMBL" id="CP127363">
    <property type="protein sequence ID" value="WIY46722.1"/>
    <property type="molecule type" value="Genomic_DNA"/>
</dbReference>
<dbReference type="Proteomes" id="UP001242732">
    <property type="component" value="Chromosome"/>
</dbReference>
<accession>A0ABY9AID8</accession>
<evidence type="ECO:0000313" key="1">
    <source>
        <dbReference type="EMBL" id="WIY46722.1"/>
    </source>
</evidence>
<sequence>MSALSDLGDAIERALDECPVSDVLSILIGAFVGVTVEMVRRQGEDPTKAITIDGGIQRDVTISETKKGGAK</sequence>
<keyword evidence="2" id="KW-1185">Reference proteome</keyword>
<proteinExistence type="predicted"/>
<protein>
    <submittedName>
        <fullName evidence="1">Uncharacterized protein</fullName>
    </submittedName>
</protein>
<evidence type="ECO:0000313" key="2">
    <source>
        <dbReference type="Proteomes" id="UP001242732"/>
    </source>
</evidence>
<gene>
    <name evidence="1" type="ORF">QRO08_12705</name>
</gene>
<reference evidence="1 2" key="1">
    <citation type="submission" date="2023-06" db="EMBL/GenBank/DDBJ databases">
        <authorList>
            <person name="Ham H."/>
            <person name="Park D.S."/>
        </authorList>
    </citation>
    <scope>NUCLEOTIDE SEQUENCE [LARGE SCALE GENOMIC DNA]</scope>
    <source>
        <strain evidence="1 2">KACC 17005</strain>
    </source>
</reference>
<name>A0ABY9AID8_PARCI</name>